<organism evidence="2 3">
    <name type="scientific">Variibacter gotjawalensis</name>
    <dbReference type="NCBI Taxonomy" id="1333996"/>
    <lineage>
        <taxon>Bacteria</taxon>
        <taxon>Pseudomonadati</taxon>
        <taxon>Pseudomonadota</taxon>
        <taxon>Alphaproteobacteria</taxon>
        <taxon>Hyphomicrobiales</taxon>
        <taxon>Nitrobacteraceae</taxon>
        <taxon>Variibacter</taxon>
    </lineage>
</organism>
<feature type="region of interest" description="Disordered" evidence="1">
    <location>
        <begin position="56"/>
        <end position="75"/>
    </location>
</feature>
<feature type="region of interest" description="Disordered" evidence="1">
    <location>
        <begin position="1"/>
        <end position="23"/>
    </location>
</feature>
<evidence type="ECO:0000313" key="2">
    <source>
        <dbReference type="EMBL" id="BAT61239.1"/>
    </source>
</evidence>
<sequence length="180" mass="20102">MIRLKDVSEEKKEEARQRYNETTEPLTSIAEWLKMSPPTFRRRMIEWGGFIPRENARPPMLRSAAAPPQEDNTEELDLATRMQRAAERDLVAVERVAKRLSNGRGQFVEAERVARTLASLTRTLTKIAELRAADAAASPTEDNDDIPTDLDELRRALAARMARLAGDVGVEGRDSGDDAG</sequence>
<feature type="compositionally biased region" description="Basic and acidic residues" evidence="1">
    <location>
        <begin position="1"/>
        <end position="21"/>
    </location>
</feature>
<gene>
    <name evidence="2" type="ORF">GJW-30_1_03796</name>
</gene>
<protein>
    <submittedName>
        <fullName evidence="2">Uncharacterized protein</fullName>
    </submittedName>
</protein>
<accession>A0A0S3PZ55</accession>
<name>A0A0S3PZ55_9BRAD</name>
<dbReference type="RefSeq" id="WP_130364595.1">
    <property type="nucleotide sequence ID" value="NZ_AP014946.1"/>
</dbReference>
<proteinExistence type="predicted"/>
<evidence type="ECO:0000256" key="1">
    <source>
        <dbReference type="SAM" id="MobiDB-lite"/>
    </source>
</evidence>
<dbReference type="AlphaFoldDB" id="A0A0S3PZ55"/>
<dbReference type="Proteomes" id="UP000236884">
    <property type="component" value="Chromosome"/>
</dbReference>
<keyword evidence="3" id="KW-1185">Reference proteome</keyword>
<dbReference type="EMBL" id="AP014946">
    <property type="protein sequence ID" value="BAT61239.1"/>
    <property type="molecule type" value="Genomic_DNA"/>
</dbReference>
<dbReference type="KEGG" id="vgo:GJW-30_1_03796"/>
<reference evidence="2 3" key="1">
    <citation type="submission" date="2015-08" db="EMBL/GenBank/DDBJ databases">
        <title>Investigation of the bacterial diversity of lava forest soil.</title>
        <authorList>
            <person name="Lee J.S."/>
        </authorList>
    </citation>
    <scope>NUCLEOTIDE SEQUENCE [LARGE SCALE GENOMIC DNA]</scope>
    <source>
        <strain evidence="2 3">GJW-30</strain>
    </source>
</reference>
<evidence type="ECO:0000313" key="3">
    <source>
        <dbReference type="Proteomes" id="UP000236884"/>
    </source>
</evidence>